<keyword evidence="3" id="KW-0808">Transferase</keyword>
<evidence type="ECO:0000313" key="8">
    <source>
        <dbReference type="EMBL" id="CAE0627789.1"/>
    </source>
</evidence>
<comment type="similarity">
    <text evidence="1">Belongs to the ATG10 family.</text>
</comment>
<evidence type="ECO:0000256" key="3">
    <source>
        <dbReference type="ARBA" id="ARBA00022679"/>
    </source>
</evidence>
<keyword evidence="5" id="KW-0072">Autophagy</keyword>
<keyword evidence="4" id="KW-0833">Ubl conjugation pathway</keyword>
<organism evidence="8">
    <name type="scientific">Heterosigma akashiwo</name>
    <name type="common">Chromophytic alga</name>
    <name type="synonym">Heterosigma carterae</name>
    <dbReference type="NCBI Taxonomy" id="2829"/>
    <lineage>
        <taxon>Eukaryota</taxon>
        <taxon>Sar</taxon>
        <taxon>Stramenopiles</taxon>
        <taxon>Ochrophyta</taxon>
        <taxon>Raphidophyceae</taxon>
        <taxon>Chattonellales</taxon>
        <taxon>Chattonellaceae</taxon>
        <taxon>Heterosigma</taxon>
    </lineage>
</organism>
<dbReference type="InterPro" id="IPR007135">
    <property type="entry name" value="Atg3/Atg10"/>
</dbReference>
<sequence length="337" mass="38757">MMLNQPSTEASIQQGKLGRKEFHDLAMSFIQLKELWRKFHSDEESSGLGFDWNWEWFGTEHDGYLVTKFIQELNEEDLAYHHQEGALGLLRSQHQQEGACSPEEAIMTLGSEQNPGVGPDHQAVLYTEAATTILQEVYKGQPQLVEVECHVIYNEVYEVPAVYFRITGLDGIPLSWQDTQNVVLRNIQNVHGLESFPKFPPTMDNHKSQYDYWFYNHITQEEHPRLGSIFFMIHPCQVAEILGSHDNGLLLPATEHTMHQHQKKQPQSERNCQLYLLQWACLYLPAAIGCRFDVVFFIKARNFLLLLDAETSDNSNKGGYNEDENNESQCQPLVRSS</sequence>
<dbReference type="PANTHER" id="PTHR14957:SF1">
    <property type="entry name" value="UBIQUITIN-LIKE-CONJUGATING ENZYME ATG10"/>
    <property type="match status" value="1"/>
</dbReference>
<proteinExistence type="inferred from homology"/>
<dbReference type="Pfam" id="PF03987">
    <property type="entry name" value="Autophagy_act_C"/>
    <property type="match status" value="1"/>
</dbReference>
<dbReference type="AlphaFoldDB" id="A0A7S3XNE7"/>
<dbReference type="EMBL" id="HBIU01013993">
    <property type="protein sequence ID" value="CAE0627789.1"/>
    <property type="molecule type" value="Transcribed_RNA"/>
</dbReference>
<evidence type="ECO:0000256" key="6">
    <source>
        <dbReference type="ARBA" id="ARBA00029833"/>
    </source>
</evidence>
<feature type="region of interest" description="Disordered" evidence="7">
    <location>
        <begin position="315"/>
        <end position="337"/>
    </location>
</feature>
<feature type="compositionally biased region" description="Polar residues" evidence="7">
    <location>
        <begin position="327"/>
        <end position="337"/>
    </location>
</feature>
<dbReference type="GO" id="GO:0000422">
    <property type="term" value="P:autophagy of mitochondrion"/>
    <property type="evidence" value="ECO:0007669"/>
    <property type="project" value="TreeGrafter"/>
</dbReference>
<reference evidence="8" key="1">
    <citation type="submission" date="2021-01" db="EMBL/GenBank/DDBJ databases">
        <authorList>
            <person name="Corre E."/>
            <person name="Pelletier E."/>
            <person name="Niang G."/>
            <person name="Scheremetjew M."/>
            <person name="Finn R."/>
            <person name="Kale V."/>
            <person name="Holt S."/>
            <person name="Cochrane G."/>
            <person name="Meng A."/>
            <person name="Brown T."/>
            <person name="Cohen L."/>
        </authorList>
    </citation>
    <scope>NUCLEOTIDE SEQUENCE</scope>
    <source>
        <strain evidence="8">CCMP3107</strain>
    </source>
</reference>
<dbReference type="PANTHER" id="PTHR14957">
    <property type="entry name" value="UBIQUITIN-LIKE-CONJUGATING ENZYME ATG10"/>
    <property type="match status" value="1"/>
</dbReference>
<evidence type="ECO:0000256" key="2">
    <source>
        <dbReference type="ARBA" id="ARBA00021099"/>
    </source>
</evidence>
<dbReference type="GO" id="GO:0005829">
    <property type="term" value="C:cytosol"/>
    <property type="evidence" value="ECO:0007669"/>
    <property type="project" value="TreeGrafter"/>
</dbReference>
<dbReference type="Gene3D" id="3.30.1460.50">
    <property type="match status" value="1"/>
</dbReference>
<protein>
    <recommendedName>
        <fullName evidence="2">Ubiquitin-like-conjugating enzyme ATG10</fullName>
    </recommendedName>
    <alternativeName>
        <fullName evidence="6">Autophagy-related protein 10</fullName>
    </alternativeName>
</protein>
<name>A0A7S3XNE7_HETAK</name>
<gene>
    <name evidence="8" type="ORF">HAKA00212_LOCUS6468</name>
</gene>
<evidence type="ECO:0000256" key="7">
    <source>
        <dbReference type="SAM" id="MobiDB-lite"/>
    </source>
</evidence>
<evidence type="ECO:0000256" key="1">
    <source>
        <dbReference type="ARBA" id="ARBA00005696"/>
    </source>
</evidence>
<evidence type="ECO:0000256" key="5">
    <source>
        <dbReference type="ARBA" id="ARBA00023006"/>
    </source>
</evidence>
<dbReference type="GO" id="GO:0061651">
    <property type="term" value="F:Atg12 conjugating enzyme activity"/>
    <property type="evidence" value="ECO:0007669"/>
    <property type="project" value="TreeGrafter"/>
</dbReference>
<dbReference type="GO" id="GO:0032446">
    <property type="term" value="P:protein modification by small protein conjugation"/>
    <property type="evidence" value="ECO:0007669"/>
    <property type="project" value="TreeGrafter"/>
</dbReference>
<accession>A0A7S3XNE7</accession>
<evidence type="ECO:0000256" key="4">
    <source>
        <dbReference type="ARBA" id="ARBA00022786"/>
    </source>
</evidence>
<dbReference type="GO" id="GO:0000045">
    <property type="term" value="P:autophagosome assembly"/>
    <property type="evidence" value="ECO:0007669"/>
    <property type="project" value="TreeGrafter"/>
</dbReference>